<feature type="region of interest" description="Disordered" evidence="1">
    <location>
        <begin position="460"/>
        <end position="650"/>
    </location>
</feature>
<gene>
    <name evidence="4" type="ORF">DB88DRAFT_500695</name>
</gene>
<evidence type="ECO:0000259" key="2">
    <source>
        <dbReference type="Pfam" id="PF20666"/>
    </source>
</evidence>
<dbReference type="Pfam" id="PF22766">
    <property type="entry name" value="ZW10_C2"/>
    <property type="match status" value="1"/>
</dbReference>
<protein>
    <recommendedName>
        <fullName evidence="6">Retrograde transport protein Dsl1 C-terminal domain-containing protein</fullName>
    </recommendedName>
</protein>
<reference evidence="4" key="1">
    <citation type="submission" date="2023-02" db="EMBL/GenBank/DDBJ databases">
        <title>Identification and recombinant expression of a fungal hydrolase from Papiliotrema laurentii that hydrolyzes apple cutin and clears colloidal polyester polyurethane.</title>
        <authorList>
            <consortium name="DOE Joint Genome Institute"/>
            <person name="Roman V.A."/>
            <person name="Bojanowski C."/>
            <person name="Crable B.R."/>
            <person name="Wagner D.N."/>
            <person name="Hung C.S."/>
            <person name="Nadeau L.J."/>
            <person name="Schratz L."/>
            <person name="Haridas S."/>
            <person name="Pangilinan J."/>
            <person name="Lipzen A."/>
            <person name="Na H."/>
            <person name="Yan M."/>
            <person name="Ng V."/>
            <person name="Grigoriev I.V."/>
            <person name="Spatafora J.W."/>
            <person name="Barlow D."/>
            <person name="Biffinger J."/>
            <person name="Kelley-Loughnane N."/>
            <person name="Varaljay V.A."/>
            <person name="Crookes-Goodson W.J."/>
        </authorList>
    </citation>
    <scope>NUCLEOTIDE SEQUENCE</scope>
    <source>
        <strain evidence="4">5307AH</strain>
    </source>
</reference>
<feature type="compositionally biased region" description="Basic and acidic residues" evidence="1">
    <location>
        <begin position="11"/>
        <end position="23"/>
    </location>
</feature>
<dbReference type="GO" id="GO:0006888">
    <property type="term" value="P:endoplasmic reticulum to Golgi vesicle-mediated transport"/>
    <property type="evidence" value="ECO:0007669"/>
    <property type="project" value="TreeGrafter"/>
</dbReference>
<evidence type="ECO:0000313" key="5">
    <source>
        <dbReference type="Proteomes" id="UP001182556"/>
    </source>
</evidence>
<evidence type="ECO:0000256" key="1">
    <source>
        <dbReference type="SAM" id="MobiDB-lite"/>
    </source>
</evidence>
<evidence type="ECO:0008006" key="6">
    <source>
        <dbReference type="Google" id="ProtNLM"/>
    </source>
</evidence>
<sequence length="972" mass="106870">MFPVPSHLPRSHADHLSSTEGVEHPNPALDLLDPLVQAGPSHPSLQQVQAVRTQLEQAITSNKKRGHDLLVDNFPTVSSHIRLGTELRGDFDKLQGALEGLEREIDPSDSEVSFLPKVLDLLEKHFNAVQSKARAEANVHALKALARYTERLQKLEDAIWAGRGADDWVVAELAGEKGYELEQGLEYLQETRAFKLANDRLQLFRSMIVEQTTDAFAKAIALSDSNGVTITVQPRITLQQPRIPRPQRDGSSSTPSKPPPYSLDHVYTTLSSFGCLSSALSNLKTRLLRDVIPLLMSGNLRATSESGANQTVFRLTAADPRLQSTAVLDGVSSFLSFVQTAMLPNTSLPEVQAFWSEVRAATLQATLDSVLLPAMPSSLSTIPKWLELVHLALKIEEARPAENDQQLVKHFFESQAGEAWAKQRRRRVAEEVRKLVLGGWGGWEAREAEREKEVSIVVEVEVDDEPERQPQPQQTSGEVEKDDDAFGWGFDDSPKASTKSVPADIPGDGAKAPEEEAEDGWGFDTTVAGPSTTREIPKKNGTATPSADEATGDGWDFDDPIAEPDPEPPKPVLAKPAREAKRLGKKVAKVKAVVDDDPWGSGSESVSSSHVAQPPQGPRKDEVQAEGWGWDEPESAPPQAEPAREVMPETRVKRKELKEETRVIRETFLVSRACDKLVDVAERVLKEAQDVQTASLPSVSFTLATDILLSSATDIFDLYRSILPSHYALQIRDVPTLSMQLNNDALHLASRVDELQRVFAEWAAGSDVSERLRGMADHALETQIATQKDSLMESIDEADGFAVGTDVGLRRAEKAIGGVVHKLDSLSRVLKVVLPTTTYLSVLGYLLDEAVFRITTDILEMRDITETESERINELLKPIRPLEEIFIVEAGQPSTVVAHAPHWLKFCYVSELLQANLVDILYLFDSGALIDFSTDELISLVRALFADSEKRDDAIERIERGVPAPPPAAAAV</sequence>
<feature type="domain" description="Centromere/kinetochore protein zw10 C-terminal" evidence="2">
    <location>
        <begin position="668"/>
        <end position="793"/>
    </location>
</feature>
<evidence type="ECO:0000313" key="4">
    <source>
        <dbReference type="EMBL" id="KAK1921423.1"/>
    </source>
</evidence>
<feature type="compositionally biased region" description="Acidic residues" evidence="1">
    <location>
        <begin position="555"/>
        <end position="566"/>
    </location>
</feature>
<name>A0AAD9CW07_PAPLA</name>
<dbReference type="GO" id="GO:0007094">
    <property type="term" value="P:mitotic spindle assembly checkpoint signaling"/>
    <property type="evidence" value="ECO:0007669"/>
    <property type="project" value="TreeGrafter"/>
</dbReference>
<comment type="caution">
    <text evidence="4">The sequence shown here is derived from an EMBL/GenBank/DDBJ whole genome shotgun (WGS) entry which is preliminary data.</text>
</comment>
<dbReference type="GO" id="GO:0005737">
    <property type="term" value="C:cytoplasm"/>
    <property type="evidence" value="ECO:0007669"/>
    <property type="project" value="GOC"/>
</dbReference>
<keyword evidence="5" id="KW-1185">Reference proteome</keyword>
<dbReference type="EMBL" id="JAODAN010000011">
    <property type="protein sequence ID" value="KAK1921423.1"/>
    <property type="molecule type" value="Genomic_DNA"/>
</dbReference>
<dbReference type="Proteomes" id="UP001182556">
    <property type="component" value="Unassembled WGS sequence"/>
</dbReference>
<accession>A0AAD9CW07</accession>
<dbReference type="PANTHER" id="PTHR12205:SF0">
    <property type="entry name" value="CENTROMERE_KINETOCHORE PROTEIN ZW10 HOMOLOG"/>
    <property type="match status" value="1"/>
</dbReference>
<proteinExistence type="predicted"/>
<dbReference type="Gene3D" id="1.10.357.150">
    <property type="match status" value="1"/>
</dbReference>
<dbReference type="PANTHER" id="PTHR12205">
    <property type="entry name" value="CENTROMERE/KINETOCHORE PROTEIN ZW10"/>
    <property type="match status" value="1"/>
</dbReference>
<feature type="compositionally biased region" description="Low complexity" evidence="1">
    <location>
        <begin position="600"/>
        <end position="609"/>
    </location>
</feature>
<feature type="region of interest" description="Disordered" evidence="1">
    <location>
        <begin position="237"/>
        <end position="261"/>
    </location>
</feature>
<dbReference type="InterPro" id="IPR048343">
    <property type="entry name" value="ZW10_C"/>
</dbReference>
<dbReference type="GO" id="GO:1990423">
    <property type="term" value="C:RZZ complex"/>
    <property type="evidence" value="ECO:0007669"/>
    <property type="project" value="TreeGrafter"/>
</dbReference>
<organism evidence="4 5">
    <name type="scientific">Papiliotrema laurentii</name>
    <name type="common">Cryptococcus laurentii</name>
    <dbReference type="NCBI Taxonomy" id="5418"/>
    <lineage>
        <taxon>Eukaryota</taxon>
        <taxon>Fungi</taxon>
        <taxon>Dikarya</taxon>
        <taxon>Basidiomycota</taxon>
        <taxon>Agaricomycotina</taxon>
        <taxon>Tremellomycetes</taxon>
        <taxon>Tremellales</taxon>
        <taxon>Rhynchogastremaceae</taxon>
        <taxon>Papiliotrema</taxon>
    </lineage>
</organism>
<dbReference type="Pfam" id="PF20666">
    <property type="entry name" value="ZW10_C"/>
    <property type="match status" value="1"/>
</dbReference>
<feature type="region of interest" description="Disordered" evidence="1">
    <location>
        <begin position="1"/>
        <end position="28"/>
    </location>
</feature>
<feature type="domain" description="ZW10 C-terminal helical" evidence="3">
    <location>
        <begin position="814"/>
        <end position="958"/>
    </location>
</feature>
<dbReference type="InterPro" id="IPR046362">
    <property type="entry name" value="Zw10/DSL1_C_sf"/>
</dbReference>
<dbReference type="AlphaFoldDB" id="A0AAD9CW07"/>
<dbReference type="InterPro" id="IPR055148">
    <property type="entry name" value="ZW10_C_2"/>
</dbReference>
<evidence type="ECO:0000259" key="3">
    <source>
        <dbReference type="Pfam" id="PF22766"/>
    </source>
</evidence>